<dbReference type="OrthoDB" id="7452370at2"/>
<gene>
    <name evidence="1" type="ORF">FSZ31_11190</name>
</gene>
<protein>
    <submittedName>
        <fullName evidence="1">DUF465 domain-containing protein</fullName>
    </submittedName>
</protein>
<keyword evidence="2" id="KW-1185">Reference proteome</keyword>
<name>A0A5C6U9E1_9SPHN</name>
<accession>A0A5C6U9E1</accession>
<evidence type="ECO:0000313" key="1">
    <source>
        <dbReference type="EMBL" id="TXC68245.1"/>
    </source>
</evidence>
<sequence length="51" mass="5904">MTHPHVAALQARHHEIDDLIATEERRPAPDTARIAELKKRKLKVKEEIALR</sequence>
<comment type="caution">
    <text evidence="1">The sequence shown here is derived from an EMBL/GenBank/DDBJ whole genome shotgun (WGS) entry which is preliminary data.</text>
</comment>
<reference evidence="1 2" key="1">
    <citation type="submission" date="2019-08" db="EMBL/GenBank/DDBJ databases">
        <title>Sphingorhabdus soil sp. nov., isolated from arctic soil.</title>
        <authorList>
            <person name="Liu Y."/>
        </authorList>
    </citation>
    <scope>NUCLEOTIDE SEQUENCE [LARGE SCALE GENOMIC DNA]</scope>
    <source>
        <strain evidence="1 2">D-2Q-5-6</strain>
    </source>
</reference>
<evidence type="ECO:0000313" key="2">
    <source>
        <dbReference type="Proteomes" id="UP000321129"/>
    </source>
</evidence>
<dbReference type="Pfam" id="PF04325">
    <property type="entry name" value="DUF465"/>
    <property type="match status" value="1"/>
</dbReference>
<dbReference type="RefSeq" id="WP_147123473.1">
    <property type="nucleotide sequence ID" value="NZ_VOPY01000003.1"/>
</dbReference>
<organism evidence="1 2">
    <name type="scientific">Flavisphingopyxis soli</name>
    <dbReference type="NCBI Taxonomy" id="2601267"/>
    <lineage>
        <taxon>Bacteria</taxon>
        <taxon>Pseudomonadati</taxon>
        <taxon>Pseudomonadota</taxon>
        <taxon>Alphaproteobacteria</taxon>
        <taxon>Sphingomonadales</taxon>
        <taxon>Sphingopyxidaceae</taxon>
        <taxon>Flavisphingopyxis</taxon>
    </lineage>
</organism>
<dbReference type="AlphaFoldDB" id="A0A5C6U9E1"/>
<dbReference type="Proteomes" id="UP000321129">
    <property type="component" value="Unassembled WGS sequence"/>
</dbReference>
<dbReference type="Gene3D" id="6.10.280.50">
    <property type="match status" value="1"/>
</dbReference>
<proteinExistence type="predicted"/>
<dbReference type="EMBL" id="VOPY01000003">
    <property type="protein sequence ID" value="TXC68245.1"/>
    <property type="molecule type" value="Genomic_DNA"/>
</dbReference>
<dbReference type="InterPro" id="IPR038444">
    <property type="entry name" value="DUF465_sf"/>
</dbReference>
<dbReference type="InterPro" id="IPR007420">
    <property type="entry name" value="DUF465"/>
</dbReference>